<protein>
    <recommendedName>
        <fullName evidence="11">Cobalamin biosynthesis protein CobD</fullName>
    </recommendedName>
</protein>
<name>A0A0F9E9S8_9ZZZZ</name>
<evidence type="ECO:0000256" key="6">
    <source>
        <dbReference type="ARBA" id="ARBA00022692"/>
    </source>
</evidence>
<evidence type="ECO:0000256" key="9">
    <source>
        <dbReference type="SAM" id="Phobius"/>
    </source>
</evidence>
<dbReference type="InterPro" id="IPR004485">
    <property type="entry name" value="Cobalamin_biosynth_CobD/CbiB"/>
</dbReference>
<accession>A0A0F9E9S8</accession>
<evidence type="ECO:0000256" key="2">
    <source>
        <dbReference type="ARBA" id="ARBA00004953"/>
    </source>
</evidence>
<dbReference type="UniPathway" id="UPA00148"/>
<dbReference type="EMBL" id="LAZR01025811">
    <property type="protein sequence ID" value="KKL70734.1"/>
    <property type="molecule type" value="Genomic_DNA"/>
</dbReference>
<evidence type="ECO:0000256" key="3">
    <source>
        <dbReference type="ARBA" id="ARBA00006263"/>
    </source>
</evidence>
<dbReference type="GO" id="GO:0048472">
    <property type="term" value="F:threonine-phosphate decarboxylase activity"/>
    <property type="evidence" value="ECO:0007669"/>
    <property type="project" value="InterPro"/>
</dbReference>
<evidence type="ECO:0008006" key="11">
    <source>
        <dbReference type="Google" id="ProtNLM"/>
    </source>
</evidence>
<dbReference type="GO" id="GO:0005886">
    <property type="term" value="C:plasma membrane"/>
    <property type="evidence" value="ECO:0007669"/>
    <property type="project" value="UniProtKB-SubCell"/>
</dbReference>
<dbReference type="GO" id="GO:0009236">
    <property type="term" value="P:cobalamin biosynthetic process"/>
    <property type="evidence" value="ECO:0007669"/>
    <property type="project" value="UniProtKB-UniPathway"/>
</dbReference>
<comment type="subcellular location">
    <subcellularLocation>
        <location evidence="1">Cell membrane</location>
        <topology evidence="1">Multi-pass membrane protein</topology>
    </subcellularLocation>
</comment>
<dbReference type="AlphaFoldDB" id="A0A0F9E9S8"/>
<keyword evidence="8 9" id="KW-0472">Membrane</keyword>
<evidence type="ECO:0000256" key="5">
    <source>
        <dbReference type="ARBA" id="ARBA00022573"/>
    </source>
</evidence>
<feature type="transmembrane region" description="Helical" evidence="9">
    <location>
        <begin position="156"/>
        <end position="177"/>
    </location>
</feature>
<evidence type="ECO:0000313" key="10">
    <source>
        <dbReference type="EMBL" id="KKL70734.1"/>
    </source>
</evidence>
<evidence type="ECO:0000256" key="4">
    <source>
        <dbReference type="ARBA" id="ARBA00022475"/>
    </source>
</evidence>
<evidence type="ECO:0000256" key="8">
    <source>
        <dbReference type="ARBA" id="ARBA00023136"/>
    </source>
</evidence>
<keyword evidence="5" id="KW-0169">Cobalamin biosynthesis</keyword>
<evidence type="ECO:0000256" key="7">
    <source>
        <dbReference type="ARBA" id="ARBA00022989"/>
    </source>
</evidence>
<feature type="transmembrane region" description="Helical" evidence="9">
    <location>
        <begin position="52"/>
        <end position="70"/>
    </location>
</feature>
<organism evidence="10">
    <name type="scientific">marine sediment metagenome</name>
    <dbReference type="NCBI Taxonomy" id="412755"/>
    <lineage>
        <taxon>unclassified sequences</taxon>
        <taxon>metagenomes</taxon>
        <taxon>ecological metagenomes</taxon>
    </lineage>
</organism>
<sequence>MNDYLALQIGIAFILDILIGDPRWLPHPVRVIGKCVELLEKVLRGAFASERLAGVFLAGITVSGTYLLTYEIINIFSHVGKIWEFAISTIIIFFSLSIRDLFKEAKGVMNELESGNIGQARERLSQIVGRDTHNLNKQQITKACVETTAENSVDGIIAPLFFAFIGGPALAMAYKAINTLDSMVGYKYRKYLKLGWASAKLDDLANYVPARIAAIILPMSSYICGADFSNSIKIIKRDRRKHPSPNSGIPEAAIAGALGIKLGGPSTYKGVISNKPFIGGQTNEIVPDNIRHTIRIVFVAAVLLIACGITILLIGNYLATNVHEFAQIK</sequence>
<keyword evidence="4" id="KW-1003">Cell membrane</keyword>
<dbReference type="NCBIfam" id="TIGR00380">
    <property type="entry name" value="cobal_cbiB"/>
    <property type="match status" value="1"/>
</dbReference>
<keyword evidence="7 9" id="KW-1133">Transmembrane helix</keyword>
<proteinExistence type="inferred from homology"/>
<comment type="similarity">
    <text evidence="3">Belongs to the CobD/CbiB family.</text>
</comment>
<dbReference type="PANTHER" id="PTHR34308">
    <property type="entry name" value="COBALAMIN BIOSYNTHESIS PROTEIN CBIB"/>
    <property type="match status" value="1"/>
</dbReference>
<dbReference type="Pfam" id="PF03186">
    <property type="entry name" value="CobD_Cbib"/>
    <property type="match status" value="1"/>
</dbReference>
<feature type="transmembrane region" description="Helical" evidence="9">
    <location>
        <begin position="82"/>
        <end position="102"/>
    </location>
</feature>
<evidence type="ECO:0000256" key="1">
    <source>
        <dbReference type="ARBA" id="ARBA00004651"/>
    </source>
</evidence>
<reference evidence="10" key="1">
    <citation type="journal article" date="2015" name="Nature">
        <title>Complex archaea that bridge the gap between prokaryotes and eukaryotes.</title>
        <authorList>
            <person name="Spang A."/>
            <person name="Saw J.H."/>
            <person name="Jorgensen S.L."/>
            <person name="Zaremba-Niedzwiedzka K."/>
            <person name="Martijn J."/>
            <person name="Lind A.E."/>
            <person name="van Eijk R."/>
            <person name="Schleper C."/>
            <person name="Guy L."/>
            <person name="Ettema T.J."/>
        </authorList>
    </citation>
    <scope>NUCLEOTIDE SEQUENCE</scope>
</reference>
<gene>
    <name evidence="10" type="ORF">LCGC14_2101930</name>
</gene>
<dbReference type="PANTHER" id="PTHR34308:SF1">
    <property type="entry name" value="COBALAMIN BIOSYNTHESIS PROTEIN CBIB"/>
    <property type="match status" value="1"/>
</dbReference>
<dbReference type="HAMAP" id="MF_00024">
    <property type="entry name" value="CobD_CbiB"/>
    <property type="match status" value="1"/>
</dbReference>
<keyword evidence="6 9" id="KW-0812">Transmembrane</keyword>
<comment type="caution">
    <text evidence="10">The sequence shown here is derived from an EMBL/GenBank/DDBJ whole genome shotgun (WGS) entry which is preliminary data.</text>
</comment>
<comment type="pathway">
    <text evidence="2">Cofactor biosynthesis; adenosylcobalamin biosynthesis.</text>
</comment>
<feature type="transmembrane region" description="Helical" evidence="9">
    <location>
        <begin position="296"/>
        <end position="319"/>
    </location>
</feature>